<dbReference type="EMBL" id="FR695864">
    <property type="protein sequence ID" value="CBX27036.1"/>
    <property type="molecule type" value="Genomic_DNA"/>
</dbReference>
<accession>E1Y8Z2</accession>
<organism evidence="2">
    <name type="scientific">uncultured Desulfobacterium sp</name>
    <dbReference type="NCBI Taxonomy" id="201089"/>
    <lineage>
        <taxon>Bacteria</taxon>
        <taxon>Pseudomonadati</taxon>
        <taxon>Thermodesulfobacteriota</taxon>
        <taxon>Desulfobacteria</taxon>
        <taxon>Desulfobacterales</taxon>
        <taxon>Desulfobacteriaceae</taxon>
        <taxon>Desulfobacterium</taxon>
        <taxon>environmental samples</taxon>
    </lineage>
</organism>
<dbReference type="AlphaFoldDB" id="E1Y8Z2"/>
<evidence type="ECO:0000259" key="1">
    <source>
        <dbReference type="PROSITE" id="PS50994"/>
    </source>
</evidence>
<evidence type="ECO:0000313" key="2">
    <source>
        <dbReference type="EMBL" id="CBX27036.1"/>
    </source>
</evidence>
<gene>
    <name evidence="2" type="ORF">N47_A10650</name>
</gene>
<name>E1Y8Z2_9BACT</name>
<dbReference type="InterPro" id="IPR001584">
    <property type="entry name" value="Integrase_cat-core"/>
</dbReference>
<proteinExistence type="predicted"/>
<dbReference type="Pfam" id="PF22483">
    <property type="entry name" value="Mu-transpos_C_2"/>
    <property type="match status" value="1"/>
</dbReference>
<sequence length="304" mass="35238">MRYLKRTIGRAPVFNPRYLDFAGYYNFTIAPCNAGKGNEKGVVENAVGYIKKNLLNGLTIPDFNITKPVAQHWLDTVANERMHGETGRKPVDMFNEEKGFLQPLPHEPYDIGQVKPMRASRQFRITIDANHYSVPAQLAGVRLTVKLYPDRICFYHGNNLVARHVRSYDRRKDFEHPDHPKALLQQRKKARGQKVFMRFLSLSDKARQYYRQLEQRRMNPLHHIRQIVALSEIYGEQQVKTAIEDAFSFAAFSCEYIANLLEQRARPVREPGALHLTRNSDLLDLTIDRPDLFIYDINGDDEHG</sequence>
<feature type="domain" description="Integrase catalytic" evidence="1">
    <location>
        <begin position="1"/>
        <end position="98"/>
    </location>
</feature>
<protein>
    <recommendedName>
        <fullName evidence="1">Integrase catalytic domain-containing protein</fullName>
    </recommendedName>
</protein>
<dbReference type="GO" id="GO:0015074">
    <property type="term" value="P:DNA integration"/>
    <property type="evidence" value="ECO:0007669"/>
    <property type="project" value="InterPro"/>
</dbReference>
<dbReference type="InterPro" id="IPR054353">
    <property type="entry name" value="IstA-like_C"/>
</dbReference>
<dbReference type="PROSITE" id="PS50994">
    <property type="entry name" value="INTEGRASE"/>
    <property type="match status" value="1"/>
</dbReference>
<reference evidence="2" key="1">
    <citation type="journal article" date="2011" name="Environ. Microbiol.">
        <title>Genomic insights into the metabolic potential of the polycyclic aromatic hydrocarbon degrading sulfate-reducing Deltaproteobacterium N47.</title>
        <authorList>
            <person name="Bergmann F."/>
            <person name="Selesi D."/>
            <person name="Weinmaier T."/>
            <person name="Tischler P."/>
            <person name="Rattei T."/>
            <person name="Meckenstock R.U."/>
        </authorList>
    </citation>
    <scope>NUCLEOTIDE SEQUENCE</scope>
</reference>
<dbReference type="PANTHER" id="PTHR35004">
    <property type="entry name" value="TRANSPOSASE RV3428C-RELATED"/>
    <property type="match status" value="1"/>
</dbReference>